<dbReference type="RefSeq" id="WP_065543673.1">
    <property type="nucleotide sequence ID" value="NZ_CP015405.2"/>
</dbReference>
<accession>A0A1C7IEV4</accession>
<evidence type="ECO:0000313" key="7">
    <source>
        <dbReference type="EMBL" id="ANU77558.1"/>
    </source>
</evidence>
<dbReference type="GO" id="GO:0046872">
    <property type="term" value="F:metal ion binding"/>
    <property type="evidence" value="ECO:0007669"/>
    <property type="project" value="UniProtKB-KW"/>
</dbReference>
<comment type="cofactor">
    <cofactor evidence="1">
        <name>[4Fe-4S] cluster</name>
        <dbReference type="ChEBI" id="CHEBI:49883"/>
    </cofactor>
</comment>
<dbReference type="STRING" id="1796616.A4V09_18480"/>
<dbReference type="CDD" id="cd01335">
    <property type="entry name" value="Radical_SAM"/>
    <property type="match status" value="1"/>
</dbReference>
<name>A0A1C7IEV4_9FIRM</name>
<dbReference type="InterPro" id="IPR007197">
    <property type="entry name" value="rSAM"/>
</dbReference>
<evidence type="ECO:0000256" key="2">
    <source>
        <dbReference type="ARBA" id="ARBA00022691"/>
    </source>
</evidence>
<feature type="domain" description="Radical SAM core" evidence="6">
    <location>
        <begin position="11"/>
        <end position="248"/>
    </location>
</feature>
<dbReference type="SFLD" id="SFLDS00029">
    <property type="entry name" value="Radical_SAM"/>
    <property type="match status" value="1"/>
</dbReference>
<dbReference type="PROSITE" id="PS51918">
    <property type="entry name" value="RADICAL_SAM"/>
    <property type="match status" value="1"/>
</dbReference>
<dbReference type="Proteomes" id="UP000092574">
    <property type="component" value="Chromosome"/>
</dbReference>
<dbReference type="GO" id="GO:0051536">
    <property type="term" value="F:iron-sulfur cluster binding"/>
    <property type="evidence" value="ECO:0007669"/>
    <property type="project" value="UniProtKB-KW"/>
</dbReference>
<sequence>MHYTGTIWRPPYEAGSLLIEVTAGCTHHKCKFCTLYDDLPFKFRMSPLEDVEADLLEAQIQMRSWRSKQVKRIYLVGANPFVLQFERLEKISKLIHQYFPECETIGCFARVTDVTLKTDEELKKLHRLGYDGITIGVETGDNEALTFMHKGYLAQEIVEQTKRLDQASITYNFFYLTGVSGSGRGVEGALESAKIFNMTRPKIIGSSMLTIYPESELYEEIQKGNWAEESELEKLNELKTLIEHLEIPVYFATLGASNAVWVEGTLPKNKETMIAQLEKICHPDNEAVLRQYRTNLPHL</sequence>
<dbReference type="KEGG" id="byl:A4V09_18480"/>
<dbReference type="Pfam" id="PF04055">
    <property type="entry name" value="Radical_SAM"/>
    <property type="match status" value="1"/>
</dbReference>
<evidence type="ECO:0000256" key="4">
    <source>
        <dbReference type="ARBA" id="ARBA00023004"/>
    </source>
</evidence>
<keyword evidence="2" id="KW-0949">S-adenosyl-L-methionine</keyword>
<dbReference type="SMART" id="SM00729">
    <property type="entry name" value="Elp3"/>
    <property type="match status" value="1"/>
</dbReference>
<dbReference type="OrthoDB" id="9777636at2"/>
<dbReference type="SFLD" id="SFLDG01095">
    <property type="entry name" value="Uncharacterised_Radical_SAM_Su"/>
    <property type="match status" value="1"/>
</dbReference>
<evidence type="ECO:0000256" key="3">
    <source>
        <dbReference type="ARBA" id="ARBA00022723"/>
    </source>
</evidence>
<keyword evidence="3" id="KW-0479">Metal-binding</keyword>
<evidence type="ECO:0000256" key="1">
    <source>
        <dbReference type="ARBA" id="ARBA00001966"/>
    </source>
</evidence>
<gene>
    <name evidence="7" type="ORF">A4V09_18480</name>
</gene>
<dbReference type="InterPro" id="IPR006638">
    <property type="entry name" value="Elp3/MiaA/NifB-like_rSAM"/>
</dbReference>
<proteinExistence type="predicted"/>
<dbReference type="EMBL" id="CP015405">
    <property type="protein sequence ID" value="ANU77558.1"/>
    <property type="molecule type" value="Genomic_DNA"/>
</dbReference>
<organism evidence="7 8">
    <name type="scientific">Blautia pseudococcoides</name>
    <dbReference type="NCBI Taxonomy" id="1796616"/>
    <lineage>
        <taxon>Bacteria</taxon>
        <taxon>Bacillati</taxon>
        <taxon>Bacillota</taxon>
        <taxon>Clostridia</taxon>
        <taxon>Lachnospirales</taxon>
        <taxon>Lachnospiraceae</taxon>
        <taxon>Blautia</taxon>
    </lineage>
</organism>
<evidence type="ECO:0000313" key="8">
    <source>
        <dbReference type="Proteomes" id="UP000092574"/>
    </source>
</evidence>
<keyword evidence="8" id="KW-1185">Reference proteome</keyword>
<reference evidence="7" key="1">
    <citation type="submission" date="2017-04" db="EMBL/GenBank/DDBJ databases">
        <title>Complete Genome Sequences of Twelve Strains of a Stable Defined Moderately Diverse Mouse Microbiota 2 (sDMDMm2).</title>
        <authorList>
            <person name="Uchimura Y."/>
            <person name="Wyss M."/>
            <person name="Brugiroux S."/>
            <person name="Limenitakis J.P."/>
            <person name="Stecher B."/>
            <person name="McCoy K.D."/>
            <person name="Macpherson A.J."/>
        </authorList>
    </citation>
    <scope>NUCLEOTIDE SEQUENCE</scope>
    <source>
        <strain evidence="7">YL58</strain>
    </source>
</reference>
<dbReference type="InterPro" id="IPR051198">
    <property type="entry name" value="BchE-like"/>
</dbReference>
<keyword evidence="4" id="KW-0408">Iron</keyword>
<dbReference type="GO" id="GO:0003824">
    <property type="term" value="F:catalytic activity"/>
    <property type="evidence" value="ECO:0007669"/>
    <property type="project" value="InterPro"/>
</dbReference>
<dbReference type="PANTHER" id="PTHR43409:SF4">
    <property type="entry name" value="RADICAL SAM SUPERFAMILY PROTEIN"/>
    <property type="match status" value="1"/>
</dbReference>
<evidence type="ECO:0000259" key="6">
    <source>
        <dbReference type="PROSITE" id="PS51918"/>
    </source>
</evidence>
<dbReference type="InterPro" id="IPR058240">
    <property type="entry name" value="rSAM_sf"/>
</dbReference>
<dbReference type="Gene3D" id="3.20.20.70">
    <property type="entry name" value="Aldolase class I"/>
    <property type="match status" value="1"/>
</dbReference>
<dbReference type="AlphaFoldDB" id="A0A1C7IEV4"/>
<dbReference type="InterPro" id="IPR013785">
    <property type="entry name" value="Aldolase_TIM"/>
</dbReference>
<dbReference type="SFLD" id="SFLDG01082">
    <property type="entry name" value="B12-binding_domain_containing"/>
    <property type="match status" value="1"/>
</dbReference>
<protein>
    <submittedName>
        <fullName evidence="7">Radical SAM protein</fullName>
    </submittedName>
</protein>
<dbReference type="SUPFAM" id="SSF102114">
    <property type="entry name" value="Radical SAM enzymes"/>
    <property type="match status" value="1"/>
</dbReference>
<evidence type="ECO:0000256" key="5">
    <source>
        <dbReference type="ARBA" id="ARBA00023014"/>
    </source>
</evidence>
<dbReference type="PANTHER" id="PTHR43409">
    <property type="entry name" value="ANAEROBIC MAGNESIUM-PROTOPORPHYRIN IX MONOMETHYL ESTER CYCLASE-RELATED"/>
    <property type="match status" value="1"/>
</dbReference>
<keyword evidence="5" id="KW-0411">Iron-sulfur</keyword>